<dbReference type="InterPro" id="IPR014720">
    <property type="entry name" value="dsRBD_dom"/>
</dbReference>
<proteinExistence type="predicted"/>
<protein>
    <submittedName>
        <fullName evidence="5">(apollo) hypothetical protein</fullName>
    </submittedName>
</protein>
<dbReference type="PROSITE" id="PS50137">
    <property type="entry name" value="DS_RBD"/>
    <property type="match status" value="1"/>
</dbReference>
<dbReference type="PANTHER" id="PTHR10910">
    <property type="entry name" value="EUKARYOTE SPECIFIC DSRNA BINDING PROTEIN"/>
    <property type="match status" value="1"/>
</dbReference>
<dbReference type="PROSITE" id="PS50141">
    <property type="entry name" value="A_DEAMIN_EDITASE"/>
    <property type="match status" value="1"/>
</dbReference>
<organism evidence="5 6">
    <name type="scientific">Parnassius apollo</name>
    <name type="common">Apollo butterfly</name>
    <name type="synonym">Papilio apollo</name>
    <dbReference type="NCBI Taxonomy" id="110799"/>
    <lineage>
        <taxon>Eukaryota</taxon>
        <taxon>Metazoa</taxon>
        <taxon>Ecdysozoa</taxon>
        <taxon>Arthropoda</taxon>
        <taxon>Hexapoda</taxon>
        <taxon>Insecta</taxon>
        <taxon>Pterygota</taxon>
        <taxon>Neoptera</taxon>
        <taxon>Endopterygota</taxon>
        <taxon>Lepidoptera</taxon>
        <taxon>Glossata</taxon>
        <taxon>Ditrysia</taxon>
        <taxon>Papilionoidea</taxon>
        <taxon>Papilionidae</taxon>
        <taxon>Parnassiinae</taxon>
        <taxon>Parnassini</taxon>
        <taxon>Parnassius</taxon>
        <taxon>Parnassius</taxon>
    </lineage>
</organism>
<feature type="domain" description="DRBM" evidence="3">
    <location>
        <begin position="41"/>
        <end position="115"/>
    </location>
</feature>
<dbReference type="GO" id="GO:0010468">
    <property type="term" value="P:regulation of gene expression"/>
    <property type="evidence" value="ECO:0007669"/>
    <property type="project" value="UniProtKB-ARBA"/>
</dbReference>
<evidence type="ECO:0000313" key="6">
    <source>
        <dbReference type="Proteomes" id="UP000691718"/>
    </source>
</evidence>
<dbReference type="GO" id="GO:0006396">
    <property type="term" value="P:RNA processing"/>
    <property type="evidence" value="ECO:0007669"/>
    <property type="project" value="InterPro"/>
</dbReference>
<feature type="region of interest" description="Disordered" evidence="2">
    <location>
        <begin position="1"/>
        <end position="24"/>
    </location>
</feature>
<evidence type="ECO:0000313" key="5">
    <source>
        <dbReference type="EMBL" id="CAG4954781.1"/>
    </source>
</evidence>
<comment type="caution">
    <text evidence="5">The sequence shown here is derived from an EMBL/GenBank/DDBJ whole genome shotgun (WGS) entry which is preliminary data.</text>
</comment>
<gene>
    <name evidence="5" type="ORF">PAPOLLO_LOCUS5145</name>
</gene>
<dbReference type="SMART" id="SM00358">
    <property type="entry name" value="DSRM"/>
    <property type="match status" value="1"/>
</dbReference>
<dbReference type="SMART" id="SM00552">
    <property type="entry name" value="ADEAMc"/>
    <property type="match status" value="1"/>
</dbReference>
<dbReference type="GO" id="GO:0005730">
    <property type="term" value="C:nucleolus"/>
    <property type="evidence" value="ECO:0007669"/>
    <property type="project" value="TreeGrafter"/>
</dbReference>
<keyword evidence="6" id="KW-1185">Reference proteome</keyword>
<dbReference type="InterPro" id="IPR002466">
    <property type="entry name" value="A_deamin"/>
</dbReference>
<dbReference type="OrthoDB" id="10268011at2759"/>
<dbReference type="AlphaFoldDB" id="A0A8S3WEJ7"/>
<dbReference type="GO" id="GO:0006382">
    <property type="term" value="P:adenosine to inosine editing"/>
    <property type="evidence" value="ECO:0007669"/>
    <property type="project" value="TreeGrafter"/>
</dbReference>
<dbReference type="GO" id="GO:0003726">
    <property type="term" value="F:double-stranded RNA adenosine deaminase activity"/>
    <property type="evidence" value="ECO:0007669"/>
    <property type="project" value="TreeGrafter"/>
</dbReference>
<dbReference type="Proteomes" id="UP000691718">
    <property type="component" value="Unassembled WGS sequence"/>
</dbReference>
<dbReference type="GO" id="GO:0003725">
    <property type="term" value="F:double-stranded RNA binding"/>
    <property type="evidence" value="ECO:0007669"/>
    <property type="project" value="TreeGrafter"/>
</dbReference>
<dbReference type="GO" id="GO:0005737">
    <property type="term" value="C:cytoplasm"/>
    <property type="evidence" value="ECO:0007669"/>
    <property type="project" value="TreeGrafter"/>
</dbReference>
<feature type="compositionally biased region" description="Basic and acidic residues" evidence="2">
    <location>
        <begin position="1"/>
        <end position="15"/>
    </location>
</feature>
<dbReference type="EMBL" id="CAJQZP010000295">
    <property type="protein sequence ID" value="CAG4954781.1"/>
    <property type="molecule type" value="Genomic_DNA"/>
</dbReference>
<name>A0A8S3WEJ7_PARAO</name>
<evidence type="ECO:0000259" key="4">
    <source>
        <dbReference type="PROSITE" id="PS50141"/>
    </source>
</evidence>
<dbReference type="GO" id="GO:0008251">
    <property type="term" value="F:tRNA-specific adenosine deaminase activity"/>
    <property type="evidence" value="ECO:0007669"/>
    <property type="project" value="TreeGrafter"/>
</dbReference>
<dbReference type="PANTHER" id="PTHR10910:SF62">
    <property type="entry name" value="AT07585P-RELATED"/>
    <property type="match status" value="1"/>
</dbReference>
<keyword evidence="1" id="KW-0694">RNA-binding</keyword>
<evidence type="ECO:0000256" key="1">
    <source>
        <dbReference type="PROSITE-ProRule" id="PRU00266"/>
    </source>
</evidence>
<evidence type="ECO:0000256" key="2">
    <source>
        <dbReference type="SAM" id="MobiDB-lite"/>
    </source>
</evidence>
<dbReference type="Pfam" id="PF02137">
    <property type="entry name" value="A_deamin"/>
    <property type="match status" value="1"/>
</dbReference>
<sequence>MEFKHNSTNYPRKDGGPPAKRTVRATPLDTGFKLNLQALANAADAVESGTKSPVSALGDLGVQVSHTVLQQDDLAQCPRFTVAVTVADMTFEGWGYSEWEARNAAARACLAALLARGDRLLPAPPGHQVLARCNPPNGQGSRKKLAAARVSLGTQRVALPRAHSSPCASCALPLSQLLTDHVARLVNEKFNELMHGDLVHSEWKVLAGIVITINHSVEGARVIAVTTGTKCISGENMSVRGMALNDCHAEVVARRCLQRHLYAQLLMYASSPDPRKPIPQSDLEPLPDGGYQFKKDRQVHLYVSTVPCGDGRICRPYERNESEPDKRPNKLACGQLRTKIESSEGTISVKNCNKFIQTMDSVLQSERLLTMSCSDKIARWCVVGLQGALLARLLRPVYMHALVVGSCRHPHNLYRAICGRIENHISSLPSPFRLNRPILTRPASIEARTPVRAPSFSVCWSCTSPVPEIVNTTTGKLMSGQPSLLCKQSMFARWQYLVTRLPLLPYETEPGVLNKSVPSDLENLPYNEAKQLCTTYQVAKECLVEAFEKANLGRWVKKPIELDNFVCDIHIPDPNALFALAGNNLHVRNTVHSGTTQLNEFEDVSINSYAQYSECTERRVIENEQNESNNVANVFAGSSKHSIRKGGTNDVDKEISQTECSSNNNILEKSSIVDSMFSKDSLGVDSNDKERKEEHTCSFNNNKAVCSTTHTNVNFLYSSNVNLASRIGIDNRRD</sequence>
<evidence type="ECO:0000259" key="3">
    <source>
        <dbReference type="PROSITE" id="PS50137"/>
    </source>
</evidence>
<feature type="domain" description="A to I editase" evidence="4">
    <location>
        <begin position="224"/>
        <end position="565"/>
    </location>
</feature>
<reference evidence="5" key="1">
    <citation type="submission" date="2021-04" db="EMBL/GenBank/DDBJ databases">
        <authorList>
            <person name="Tunstrom K."/>
        </authorList>
    </citation>
    <scope>NUCLEOTIDE SEQUENCE</scope>
</reference>
<accession>A0A8S3WEJ7</accession>